<dbReference type="PIRSF" id="PIRSF000337">
    <property type="entry name" value="NTA_MOA"/>
    <property type="match status" value="1"/>
</dbReference>
<dbReference type="PANTHER" id="PTHR30011:SF16">
    <property type="entry name" value="C2H2 FINGER DOMAIN TRANSCRIPTION FACTOR (EUROFUNG)-RELATED"/>
    <property type="match status" value="1"/>
</dbReference>
<feature type="binding site" evidence="6">
    <location>
        <position position="95"/>
    </location>
    <ligand>
        <name>FMN</name>
        <dbReference type="ChEBI" id="CHEBI:58210"/>
    </ligand>
</feature>
<dbReference type="Proteomes" id="UP000234190">
    <property type="component" value="Unassembled WGS sequence"/>
</dbReference>
<dbReference type="GO" id="GO:0004497">
    <property type="term" value="F:monooxygenase activity"/>
    <property type="evidence" value="ECO:0007669"/>
    <property type="project" value="UniProtKB-KW"/>
</dbReference>
<evidence type="ECO:0000256" key="3">
    <source>
        <dbReference type="ARBA" id="ARBA00023002"/>
    </source>
</evidence>
<dbReference type="CDD" id="cd01095">
    <property type="entry name" value="Nitrilotriacetate_monoxgenase"/>
    <property type="match status" value="1"/>
</dbReference>
<feature type="binding site" evidence="6">
    <location>
        <position position="145"/>
    </location>
    <ligand>
        <name>FMN</name>
        <dbReference type="ChEBI" id="CHEBI:58210"/>
    </ligand>
</feature>
<dbReference type="Pfam" id="PF00296">
    <property type="entry name" value="Bac_luciferase"/>
    <property type="match status" value="1"/>
</dbReference>
<dbReference type="SUPFAM" id="SSF51679">
    <property type="entry name" value="Bacterial luciferase-like"/>
    <property type="match status" value="1"/>
</dbReference>
<organism evidence="8 9">
    <name type="scientific">Pollutimonas subterranea</name>
    <dbReference type="NCBI Taxonomy" id="2045210"/>
    <lineage>
        <taxon>Bacteria</taxon>
        <taxon>Pseudomonadati</taxon>
        <taxon>Pseudomonadota</taxon>
        <taxon>Betaproteobacteria</taxon>
        <taxon>Burkholderiales</taxon>
        <taxon>Alcaligenaceae</taxon>
        <taxon>Pollutimonas</taxon>
    </lineage>
</organism>
<dbReference type="RefSeq" id="WP_102074208.1">
    <property type="nucleotide sequence ID" value="NZ_PDNW01000009.1"/>
</dbReference>
<reference evidence="8 9" key="1">
    <citation type="submission" date="2017-10" db="EMBL/GenBank/DDBJ databases">
        <title>Two draft genome sequences of Pusillimonas sp. strains isolated from a nitrate- and radionuclide-contaminated groundwater in Russia.</title>
        <authorList>
            <person name="Grouzdev D.S."/>
            <person name="Tourova T.P."/>
            <person name="Goeva M.A."/>
            <person name="Babich T.L."/>
            <person name="Sokolova D.S."/>
            <person name="Abdullin R."/>
            <person name="Poltaraus A.B."/>
            <person name="Toshchakov S.V."/>
            <person name="Nazina T.N."/>
        </authorList>
    </citation>
    <scope>NUCLEOTIDE SEQUENCE [LARGE SCALE GENOMIC DNA]</scope>
    <source>
        <strain evidence="8 9">JR1/69-3-13</strain>
    </source>
</reference>
<dbReference type="InterPro" id="IPR036661">
    <property type="entry name" value="Luciferase-like_sf"/>
</dbReference>
<evidence type="ECO:0000313" key="8">
    <source>
        <dbReference type="EMBL" id="PLC49656.1"/>
    </source>
</evidence>
<dbReference type="PANTHER" id="PTHR30011">
    <property type="entry name" value="ALKANESULFONATE MONOOXYGENASE-RELATED"/>
    <property type="match status" value="1"/>
</dbReference>
<accession>A0A2N4U3R3</accession>
<dbReference type="NCBIfam" id="TIGR03860">
    <property type="entry name" value="FMN_nitrolo"/>
    <property type="match status" value="1"/>
</dbReference>
<dbReference type="InterPro" id="IPR011251">
    <property type="entry name" value="Luciferase-like_dom"/>
</dbReference>
<dbReference type="EMBL" id="PDNW01000009">
    <property type="protein sequence ID" value="PLC49656.1"/>
    <property type="molecule type" value="Genomic_DNA"/>
</dbReference>
<evidence type="ECO:0000256" key="1">
    <source>
        <dbReference type="ARBA" id="ARBA00022630"/>
    </source>
</evidence>
<feature type="binding site" evidence="6">
    <location>
        <position position="219"/>
    </location>
    <ligand>
        <name>FMN</name>
        <dbReference type="ChEBI" id="CHEBI:58210"/>
    </ligand>
</feature>
<keyword evidence="9" id="KW-1185">Reference proteome</keyword>
<keyword evidence="4" id="KW-0503">Monooxygenase</keyword>
<evidence type="ECO:0000256" key="4">
    <source>
        <dbReference type="ARBA" id="ARBA00023033"/>
    </source>
</evidence>
<dbReference type="PROSITE" id="PS51257">
    <property type="entry name" value="PROKAR_LIPOPROTEIN"/>
    <property type="match status" value="1"/>
</dbReference>
<comment type="caution">
    <text evidence="8">The sequence shown here is derived from an EMBL/GenBank/DDBJ whole genome shotgun (WGS) entry which is preliminary data.</text>
</comment>
<dbReference type="AlphaFoldDB" id="A0A2N4U3R3"/>
<evidence type="ECO:0000256" key="6">
    <source>
        <dbReference type="PIRSR" id="PIRSR000337-1"/>
    </source>
</evidence>
<proteinExistence type="inferred from homology"/>
<keyword evidence="1 6" id="KW-0285">Flavoprotein</keyword>
<sequence>MNDHSKLMHINLFIFGCGHHRAAWRHPGSSVERLGDIAYFEELAQTAERGKLDAVFFADGQSADNVADGPRWYLEPLTTLAAMSRATERIGLISTVSSTFYTPFHAARLVASLDHISRGRMGWNVVTSMFDAEARNHGFDAMPDHAWRYARAEEFVDAVLRLWDSWADDALALDRKGAYARSDKVRAVHHKGEHFRVDGPLTVPRPPQGHPVLFQAGASEQGRDLAARCAEAIYAVAYDLAAAQEYYRDIKARVRAAGRQDPVPIMPGLVTYVGSTQAEALAKQRELDELLPAPDALRQLGMYIGRDCTHWDLDAPVPALMPLEDFQGPKGRYATVLRIIDTEKPTLRQLLGRLAAGGGHCTMVGTPEAIADEMERWWRNEGADGFNLMPPSLPGGIDDFVNHVVPVLQRRGLFRRDYETATLRGHLGLARPAMG</sequence>
<dbReference type="InterPro" id="IPR016215">
    <property type="entry name" value="NTA_MOA"/>
</dbReference>
<dbReference type="InterPro" id="IPR051260">
    <property type="entry name" value="Diverse_substr_monoxygenases"/>
</dbReference>
<evidence type="ECO:0000256" key="2">
    <source>
        <dbReference type="ARBA" id="ARBA00022643"/>
    </source>
</evidence>
<feature type="domain" description="Luciferase-like" evidence="7">
    <location>
        <begin position="21"/>
        <end position="384"/>
    </location>
</feature>
<keyword evidence="3" id="KW-0560">Oxidoreductase</keyword>
<gene>
    <name evidence="8" type="ORF">CR159_12100</name>
</gene>
<evidence type="ECO:0000256" key="5">
    <source>
        <dbReference type="ARBA" id="ARBA00033748"/>
    </source>
</evidence>
<keyword evidence="2 6" id="KW-0288">FMN</keyword>
<protein>
    <submittedName>
        <fullName evidence="8">LLM class flavin-dependent oxidoreductase</fullName>
    </submittedName>
</protein>
<dbReference type="OrthoDB" id="4505903at2"/>
<dbReference type="GO" id="GO:0016705">
    <property type="term" value="F:oxidoreductase activity, acting on paired donors, with incorporation or reduction of molecular oxygen"/>
    <property type="evidence" value="ECO:0007669"/>
    <property type="project" value="InterPro"/>
</dbReference>
<comment type="similarity">
    <text evidence="5">Belongs to the NtaA/SnaA/DszA monooxygenase family.</text>
</comment>
<evidence type="ECO:0000259" key="7">
    <source>
        <dbReference type="Pfam" id="PF00296"/>
    </source>
</evidence>
<feature type="binding site" evidence="6">
    <location>
        <position position="59"/>
    </location>
    <ligand>
        <name>FMN</name>
        <dbReference type="ChEBI" id="CHEBI:58210"/>
    </ligand>
</feature>
<evidence type="ECO:0000313" key="9">
    <source>
        <dbReference type="Proteomes" id="UP000234190"/>
    </source>
</evidence>
<name>A0A2N4U3R3_9BURK</name>
<dbReference type="Gene3D" id="3.20.20.30">
    <property type="entry name" value="Luciferase-like domain"/>
    <property type="match status" value="1"/>
</dbReference>
<feature type="binding site" evidence="6">
    <location>
        <position position="149"/>
    </location>
    <ligand>
        <name>FMN</name>
        <dbReference type="ChEBI" id="CHEBI:58210"/>
    </ligand>
</feature>